<evidence type="ECO:0000313" key="1">
    <source>
        <dbReference type="EMBL" id="KAH7844667.1"/>
    </source>
</evidence>
<dbReference type="Proteomes" id="UP000828048">
    <property type="component" value="Chromosome 1"/>
</dbReference>
<comment type="caution">
    <text evidence="1">The sequence shown here is derived from an EMBL/GenBank/DDBJ whole genome shotgun (WGS) entry which is preliminary data.</text>
</comment>
<reference evidence="1 2" key="1">
    <citation type="journal article" date="2021" name="Hortic Res">
        <title>High-quality reference genome and annotation aids understanding of berry development for evergreen blueberry (Vaccinium darrowii).</title>
        <authorList>
            <person name="Yu J."/>
            <person name="Hulse-Kemp A.M."/>
            <person name="Babiker E."/>
            <person name="Staton M."/>
        </authorList>
    </citation>
    <scope>NUCLEOTIDE SEQUENCE [LARGE SCALE GENOMIC DNA]</scope>
    <source>
        <strain evidence="2">cv. NJ 8807/NJ 8810</strain>
        <tissue evidence="1">Young leaf</tissue>
    </source>
</reference>
<sequence>MHNPEETPNPIDMNNVASTPKSESKPKPSHNLPMDINPIEIIDDTDDDRELQEAIMASLLLQNQRGKKRIIIDLDAYESYDDDDEVQFLYSSPSCKKTRIEIGESSNSPSSSRCSSTSTTITFDCEICIETKPKSESFPILGCTHSYCSDCIVKYVSSKLDQNITHIPCPVSDCKKGVLYPDHCYPILPPELFDRWGSVLCESAFLASQKFYCPFKDCSALMIDDGGGGGEAIGEAECPNCNRKFCARCKVPWHPGIQCSEFQKLNKDEREKEDIMLMNLAKKRKWARCPNCKIYIAKNKGCDHMTCRCGCFFSYARGNVYSYPSPHLRRNGNLAQTNGYLNQSELMGTFTELLATVSVIISGKQVNRSKT</sequence>
<protein>
    <submittedName>
        <fullName evidence="1">Uncharacterized protein</fullName>
    </submittedName>
</protein>
<gene>
    <name evidence="1" type="ORF">Vadar_030417</name>
</gene>
<keyword evidence="2" id="KW-1185">Reference proteome</keyword>
<name>A0ACB7XUG0_9ERIC</name>
<accession>A0ACB7XUG0</accession>
<dbReference type="EMBL" id="CM037151">
    <property type="protein sequence ID" value="KAH7844667.1"/>
    <property type="molecule type" value="Genomic_DNA"/>
</dbReference>
<proteinExistence type="predicted"/>
<organism evidence="1 2">
    <name type="scientific">Vaccinium darrowii</name>
    <dbReference type="NCBI Taxonomy" id="229202"/>
    <lineage>
        <taxon>Eukaryota</taxon>
        <taxon>Viridiplantae</taxon>
        <taxon>Streptophyta</taxon>
        <taxon>Embryophyta</taxon>
        <taxon>Tracheophyta</taxon>
        <taxon>Spermatophyta</taxon>
        <taxon>Magnoliopsida</taxon>
        <taxon>eudicotyledons</taxon>
        <taxon>Gunneridae</taxon>
        <taxon>Pentapetalae</taxon>
        <taxon>asterids</taxon>
        <taxon>Ericales</taxon>
        <taxon>Ericaceae</taxon>
        <taxon>Vaccinioideae</taxon>
        <taxon>Vaccinieae</taxon>
        <taxon>Vaccinium</taxon>
    </lineage>
</organism>
<evidence type="ECO:0000313" key="2">
    <source>
        <dbReference type="Proteomes" id="UP000828048"/>
    </source>
</evidence>